<dbReference type="InterPro" id="IPR036477">
    <property type="entry name" value="Formyl_transf_N_sf"/>
</dbReference>
<reference evidence="6" key="1">
    <citation type="submission" date="2021-02" db="EMBL/GenBank/DDBJ databases">
        <title>Thiocyanate and organic carbon inputs drive convergent selection for specific autotrophic Afipia and Thiobacillus strains within complex microbiomes.</title>
        <authorList>
            <person name="Huddy R.J."/>
            <person name="Sachdeva R."/>
            <person name="Kadzinga F."/>
            <person name="Kantor R.S."/>
            <person name="Harrison S.T.L."/>
            <person name="Banfield J.F."/>
        </authorList>
    </citation>
    <scope>NUCLEOTIDE SEQUENCE</scope>
    <source>
        <strain evidence="6">SCN18_13_7_16_R3_B_64_19</strain>
    </source>
</reference>
<feature type="site" description="Raises pKa of active site His" evidence="4">
    <location>
        <position position="145"/>
    </location>
</feature>
<dbReference type="InterPro" id="IPR004607">
    <property type="entry name" value="GART"/>
</dbReference>
<name>A0A8I1MRW5_THIA3</name>
<dbReference type="Pfam" id="PF00551">
    <property type="entry name" value="Formyl_trans_N"/>
    <property type="match status" value="1"/>
</dbReference>
<sequence length="207" mass="22103">MKNLVLLISGRGSNLQSILQAEREQGWGVCVRGVLSNRADAAGLDIARAFGVPTQVIAHADFPNREAFDGALGDAIDALEPDVVALCGFMRVLGAAFVDRFAGRLVNIHPSLLPAFTGLRTHARALEEGVKWHGATVHLVSSALDHGPILAQAAVPVLDGDTVETLAARVLLEEHRIYPPAVRALLEGRVQIDGLRTRIRLSSDSSL</sequence>
<proteinExistence type="inferred from homology"/>
<feature type="binding site" evidence="4">
    <location>
        <position position="65"/>
    </location>
    <ligand>
        <name>(6R)-10-formyltetrahydrofolate</name>
        <dbReference type="ChEBI" id="CHEBI:195366"/>
    </ligand>
</feature>
<accession>A0A8I1MRW5</accession>
<feature type="binding site" evidence="4">
    <location>
        <begin position="12"/>
        <end position="14"/>
    </location>
    <ligand>
        <name>N(1)-(5-phospho-beta-D-ribosyl)glycinamide</name>
        <dbReference type="ChEBI" id="CHEBI:143788"/>
    </ligand>
</feature>
<comment type="pathway">
    <text evidence="1 4">Purine metabolism; IMP biosynthesis via de novo pathway; N(2)-formyl-N(1)-(5-phospho-D-ribosyl)glycinamide from N(1)-(5-phospho-D-ribosyl)glycinamide (10-formyl THF route): step 1/1.</text>
</comment>
<comment type="caution">
    <text evidence="4">Lacks conserved residue(s) required for the propagation of feature annotation.</text>
</comment>
<dbReference type="RefSeq" id="WP_276726781.1">
    <property type="nucleotide sequence ID" value="NZ_JAFKMR010000009.1"/>
</dbReference>
<gene>
    <name evidence="4" type="primary">purN</name>
    <name evidence="6" type="ORF">J0I24_00355</name>
</gene>
<comment type="catalytic activity">
    <reaction evidence="4">
        <text>N(1)-(5-phospho-beta-D-ribosyl)glycinamide + (6R)-10-formyltetrahydrofolate = N(2)-formyl-N(1)-(5-phospho-beta-D-ribosyl)glycinamide + (6S)-5,6,7,8-tetrahydrofolate + H(+)</text>
        <dbReference type="Rhea" id="RHEA:15053"/>
        <dbReference type="ChEBI" id="CHEBI:15378"/>
        <dbReference type="ChEBI" id="CHEBI:57453"/>
        <dbReference type="ChEBI" id="CHEBI:143788"/>
        <dbReference type="ChEBI" id="CHEBI:147286"/>
        <dbReference type="ChEBI" id="CHEBI:195366"/>
        <dbReference type="EC" id="2.1.2.2"/>
    </reaction>
</comment>
<comment type="function">
    <text evidence="4">Catalyzes the transfer of a formyl group from 10-formyltetrahydrofolate to 5-phospho-ribosyl-glycinamide (GAR), producing 5-phospho-ribosyl-N-formylglycinamide (FGAR) and tetrahydrofolate.</text>
</comment>
<dbReference type="SUPFAM" id="SSF53328">
    <property type="entry name" value="Formyltransferase"/>
    <property type="match status" value="1"/>
</dbReference>
<dbReference type="EC" id="2.1.2.2" evidence="4"/>
<dbReference type="HAMAP" id="MF_01930">
    <property type="entry name" value="PurN"/>
    <property type="match status" value="1"/>
</dbReference>
<dbReference type="PANTHER" id="PTHR43369:SF2">
    <property type="entry name" value="PHOSPHORIBOSYLGLYCINAMIDE FORMYLTRANSFERASE"/>
    <property type="match status" value="1"/>
</dbReference>
<dbReference type="GO" id="GO:0005829">
    <property type="term" value="C:cytosol"/>
    <property type="evidence" value="ECO:0007669"/>
    <property type="project" value="TreeGrafter"/>
</dbReference>
<comment type="similarity">
    <text evidence="4">Belongs to the GART family.</text>
</comment>
<evidence type="ECO:0000313" key="6">
    <source>
        <dbReference type="EMBL" id="MBN8742736.1"/>
    </source>
</evidence>
<dbReference type="AlphaFoldDB" id="A0A8I1MRW5"/>
<dbReference type="Proteomes" id="UP000664800">
    <property type="component" value="Unassembled WGS sequence"/>
</dbReference>
<evidence type="ECO:0000256" key="4">
    <source>
        <dbReference type="HAMAP-Rule" id="MF_01930"/>
    </source>
</evidence>
<evidence type="ECO:0000256" key="3">
    <source>
        <dbReference type="ARBA" id="ARBA00022755"/>
    </source>
</evidence>
<dbReference type="UniPathway" id="UPA00074">
    <property type="reaction ID" value="UER00126"/>
</dbReference>
<keyword evidence="3 4" id="KW-0658">Purine biosynthesis</keyword>
<evidence type="ECO:0000259" key="5">
    <source>
        <dbReference type="Pfam" id="PF00551"/>
    </source>
</evidence>
<organism evidence="6 7">
    <name type="scientific">Thiomonas arsenitoxydans (strain DSM 22701 / CIP 110005 / 3As)</name>
    <dbReference type="NCBI Taxonomy" id="426114"/>
    <lineage>
        <taxon>Bacteria</taxon>
        <taxon>Pseudomonadati</taxon>
        <taxon>Pseudomonadota</taxon>
        <taxon>Betaproteobacteria</taxon>
        <taxon>Burkholderiales</taxon>
        <taxon>Thiomonas</taxon>
    </lineage>
</organism>
<dbReference type="NCBIfam" id="TIGR00639">
    <property type="entry name" value="PurN"/>
    <property type="match status" value="1"/>
</dbReference>
<feature type="active site" description="Proton donor" evidence="4">
    <location>
        <position position="109"/>
    </location>
</feature>
<dbReference type="PANTHER" id="PTHR43369">
    <property type="entry name" value="PHOSPHORIBOSYLGLYCINAMIDE FORMYLTRANSFERASE"/>
    <property type="match status" value="1"/>
</dbReference>
<protein>
    <recommendedName>
        <fullName evidence="4">Phosphoribosylglycinamide formyltransferase</fullName>
        <ecNumber evidence="4">2.1.2.2</ecNumber>
    </recommendedName>
    <alternativeName>
        <fullName evidence="4">5'-phosphoribosylglycinamide transformylase</fullName>
    </alternativeName>
    <alternativeName>
        <fullName evidence="4">GAR transformylase</fullName>
        <shortName evidence="4">GART</shortName>
    </alternativeName>
</protein>
<dbReference type="EMBL" id="JAFKMR010000009">
    <property type="protein sequence ID" value="MBN8742736.1"/>
    <property type="molecule type" value="Genomic_DNA"/>
</dbReference>
<evidence type="ECO:0000313" key="7">
    <source>
        <dbReference type="Proteomes" id="UP000664800"/>
    </source>
</evidence>
<keyword evidence="2 4" id="KW-0808">Transferase</keyword>
<dbReference type="InterPro" id="IPR002376">
    <property type="entry name" value="Formyl_transf_N"/>
</dbReference>
<feature type="binding site" evidence="4">
    <location>
        <position position="107"/>
    </location>
    <ligand>
        <name>(6R)-10-formyltetrahydrofolate</name>
        <dbReference type="ChEBI" id="CHEBI:195366"/>
    </ligand>
</feature>
<evidence type="ECO:0000256" key="1">
    <source>
        <dbReference type="ARBA" id="ARBA00005054"/>
    </source>
</evidence>
<dbReference type="GO" id="GO:0006189">
    <property type="term" value="P:'de novo' IMP biosynthetic process"/>
    <property type="evidence" value="ECO:0007669"/>
    <property type="project" value="UniProtKB-UniRule"/>
</dbReference>
<evidence type="ECO:0000256" key="2">
    <source>
        <dbReference type="ARBA" id="ARBA00022679"/>
    </source>
</evidence>
<dbReference type="GO" id="GO:0004644">
    <property type="term" value="F:phosphoribosylglycinamide formyltransferase activity"/>
    <property type="evidence" value="ECO:0007669"/>
    <property type="project" value="UniProtKB-UniRule"/>
</dbReference>
<comment type="caution">
    <text evidence="6">The sequence shown here is derived from an EMBL/GenBank/DDBJ whole genome shotgun (WGS) entry which is preliminary data.</text>
</comment>
<dbReference type="Gene3D" id="3.40.50.170">
    <property type="entry name" value="Formyl transferase, N-terminal domain"/>
    <property type="match status" value="1"/>
</dbReference>
<dbReference type="CDD" id="cd08645">
    <property type="entry name" value="FMT_core_GART"/>
    <property type="match status" value="1"/>
</dbReference>
<feature type="domain" description="Formyl transferase N-terminal" evidence="5">
    <location>
        <begin position="2"/>
        <end position="182"/>
    </location>
</feature>